<evidence type="ECO:0000313" key="2">
    <source>
        <dbReference type="Proteomes" id="UP000656319"/>
    </source>
</evidence>
<name>A0ABN7HXA4_9BURK</name>
<accession>A0ABN7HXA4</accession>
<sequence>MLPVAAFSATLKVGDQQRQTCGILEASGQLKDVPYPIEWFNFPVAQPLGEGVQRGHFPMASARLTKEPTWLT</sequence>
<organism evidence="1 2">
    <name type="scientific">Paraburkholderia hiiakae</name>
    <dbReference type="NCBI Taxonomy" id="1081782"/>
    <lineage>
        <taxon>Bacteria</taxon>
        <taxon>Pseudomonadati</taxon>
        <taxon>Pseudomonadota</taxon>
        <taxon>Betaproteobacteria</taxon>
        <taxon>Burkholderiales</taxon>
        <taxon>Burkholderiaceae</taxon>
        <taxon>Paraburkholderia</taxon>
    </lineage>
</organism>
<dbReference type="EMBL" id="CAJHCQ010000010">
    <property type="protein sequence ID" value="CAD6542851.1"/>
    <property type="molecule type" value="Genomic_DNA"/>
</dbReference>
<protein>
    <submittedName>
        <fullName evidence="1">Uncharacterized protein</fullName>
    </submittedName>
</protein>
<reference evidence="1 2" key="1">
    <citation type="submission" date="2020-10" db="EMBL/GenBank/DDBJ databases">
        <authorList>
            <person name="Peeters C."/>
        </authorList>
    </citation>
    <scope>NUCLEOTIDE SEQUENCE [LARGE SCALE GENOMIC DNA]</scope>
    <source>
        <strain evidence="1 2">LMG 27952</strain>
    </source>
</reference>
<gene>
    <name evidence="1" type="ORF">LMG27952_03947</name>
</gene>
<dbReference type="Proteomes" id="UP000656319">
    <property type="component" value="Unassembled WGS sequence"/>
</dbReference>
<comment type="caution">
    <text evidence="1">The sequence shown here is derived from an EMBL/GenBank/DDBJ whole genome shotgun (WGS) entry which is preliminary data.</text>
</comment>
<keyword evidence="2" id="KW-1185">Reference proteome</keyword>
<proteinExistence type="predicted"/>
<evidence type="ECO:0000313" key="1">
    <source>
        <dbReference type="EMBL" id="CAD6542851.1"/>
    </source>
</evidence>